<dbReference type="EMBL" id="JACNJH010000129">
    <property type="protein sequence ID" value="MBC8361302.1"/>
    <property type="molecule type" value="Genomic_DNA"/>
</dbReference>
<dbReference type="InterPro" id="IPR001387">
    <property type="entry name" value="Cro/C1-type_HTH"/>
</dbReference>
<feature type="domain" description="HTH cro/C1-type" evidence="2">
    <location>
        <begin position="10"/>
        <end position="64"/>
    </location>
</feature>
<dbReference type="PANTHER" id="PTHR46558">
    <property type="entry name" value="TRACRIPTIONAL REGULATORY PROTEIN-RELATED-RELATED"/>
    <property type="match status" value="1"/>
</dbReference>
<organism evidence="3 4">
    <name type="scientific">Candidatus Desulfatibia profunda</name>
    <dbReference type="NCBI Taxonomy" id="2841695"/>
    <lineage>
        <taxon>Bacteria</taxon>
        <taxon>Pseudomonadati</taxon>
        <taxon>Thermodesulfobacteriota</taxon>
        <taxon>Desulfobacteria</taxon>
        <taxon>Desulfobacterales</taxon>
        <taxon>Desulfobacterales incertae sedis</taxon>
        <taxon>Candidatus Desulfatibia</taxon>
    </lineage>
</organism>
<comment type="caution">
    <text evidence="3">The sequence shown here is derived from an EMBL/GenBank/DDBJ whole genome shotgun (WGS) entry which is preliminary data.</text>
</comment>
<sequence length="137" mass="15871">MIDQKIGEKIRQLRKNWGLSQGELAEKIGISFQQVQKYEKGSTRISVMRLQQISELLGVDITSFFEQGRSLPKVSDFSLEYTSGEELRETLLPHNKEEITLIKLFRKTKNRKVREGIIKQLRGVVELENRKPESSLP</sequence>
<dbReference type="SMART" id="SM00530">
    <property type="entry name" value="HTH_XRE"/>
    <property type="match status" value="1"/>
</dbReference>
<dbReference type="AlphaFoldDB" id="A0A8J6NSF4"/>
<accession>A0A8J6NSF4</accession>
<protein>
    <submittedName>
        <fullName evidence="3">Helix-turn-helix domain-containing protein</fullName>
    </submittedName>
</protein>
<dbReference type="Proteomes" id="UP000603434">
    <property type="component" value="Unassembled WGS sequence"/>
</dbReference>
<evidence type="ECO:0000313" key="4">
    <source>
        <dbReference type="Proteomes" id="UP000603434"/>
    </source>
</evidence>
<evidence type="ECO:0000256" key="1">
    <source>
        <dbReference type="ARBA" id="ARBA00023125"/>
    </source>
</evidence>
<keyword evidence="1" id="KW-0238">DNA-binding</keyword>
<name>A0A8J6NSF4_9BACT</name>
<dbReference type="Gene3D" id="1.10.260.40">
    <property type="entry name" value="lambda repressor-like DNA-binding domains"/>
    <property type="match status" value="1"/>
</dbReference>
<dbReference type="GO" id="GO:0003677">
    <property type="term" value="F:DNA binding"/>
    <property type="evidence" value="ECO:0007669"/>
    <property type="project" value="UniProtKB-KW"/>
</dbReference>
<gene>
    <name evidence="3" type="ORF">H8E23_07885</name>
</gene>
<dbReference type="PANTHER" id="PTHR46558:SF11">
    <property type="entry name" value="HTH-TYPE TRANSCRIPTIONAL REGULATOR XRE"/>
    <property type="match status" value="1"/>
</dbReference>
<dbReference type="SUPFAM" id="SSF47413">
    <property type="entry name" value="lambda repressor-like DNA-binding domains"/>
    <property type="match status" value="1"/>
</dbReference>
<dbReference type="InterPro" id="IPR010982">
    <property type="entry name" value="Lambda_DNA-bd_dom_sf"/>
</dbReference>
<proteinExistence type="predicted"/>
<dbReference type="PROSITE" id="PS50943">
    <property type="entry name" value="HTH_CROC1"/>
    <property type="match status" value="1"/>
</dbReference>
<reference evidence="3 4" key="1">
    <citation type="submission" date="2020-08" db="EMBL/GenBank/DDBJ databases">
        <title>Bridging the membrane lipid divide: bacteria of the FCB group superphylum have the potential to synthesize archaeal ether lipids.</title>
        <authorList>
            <person name="Villanueva L."/>
            <person name="Von Meijenfeldt F.A.B."/>
            <person name="Westbye A.B."/>
            <person name="Yadav S."/>
            <person name="Hopmans E.C."/>
            <person name="Dutilh B.E."/>
            <person name="Sinninghe Damste J.S."/>
        </authorList>
    </citation>
    <scope>NUCLEOTIDE SEQUENCE [LARGE SCALE GENOMIC DNA]</scope>
    <source>
        <strain evidence="3">NIOZ-UU30</strain>
    </source>
</reference>
<evidence type="ECO:0000313" key="3">
    <source>
        <dbReference type="EMBL" id="MBC8361302.1"/>
    </source>
</evidence>
<evidence type="ECO:0000259" key="2">
    <source>
        <dbReference type="PROSITE" id="PS50943"/>
    </source>
</evidence>
<dbReference type="CDD" id="cd00093">
    <property type="entry name" value="HTH_XRE"/>
    <property type="match status" value="1"/>
</dbReference>
<dbReference type="Pfam" id="PF01381">
    <property type="entry name" value="HTH_3"/>
    <property type="match status" value="1"/>
</dbReference>